<accession>A0ABU5NED5</accession>
<proteinExistence type="predicted"/>
<evidence type="ECO:0000313" key="1">
    <source>
        <dbReference type="EMBL" id="MEA0971535.1"/>
    </source>
</evidence>
<dbReference type="RefSeq" id="WP_322777442.1">
    <property type="nucleotide sequence ID" value="NZ_JARJFB010000164.1"/>
</dbReference>
<name>A0ABU5NED5_9RICK</name>
<organism evidence="1 2">
    <name type="scientific">Candidatus Megaera venefica</name>
    <dbReference type="NCBI Taxonomy" id="2055910"/>
    <lineage>
        <taxon>Bacteria</taxon>
        <taxon>Pseudomonadati</taxon>
        <taxon>Pseudomonadota</taxon>
        <taxon>Alphaproteobacteria</taxon>
        <taxon>Rickettsiales</taxon>
        <taxon>Rickettsiaceae</taxon>
        <taxon>Candidatus Megaera</taxon>
    </lineage>
</organism>
<comment type="caution">
    <text evidence="1">The sequence shown here is derived from an EMBL/GenBank/DDBJ whole genome shotgun (WGS) entry which is preliminary data.</text>
</comment>
<protein>
    <submittedName>
        <fullName evidence="1">Uncharacterized protein</fullName>
    </submittedName>
</protein>
<sequence>MSKSHTSKDTSLQNQIVFSDNLVIRMANKLAENVYASPPKTRQAAFDIVFSKESPSDILFVTQFIKSLINKITEKLPDDWSDSQLNESILKFLDSKPEAVVLFQELKLIKIVTIDKLPDHLLMEENKSLESLSVKTLNF</sequence>
<dbReference type="EMBL" id="JARJFB010000164">
    <property type="protein sequence ID" value="MEA0971535.1"/>
    <property type="molecule type" value="Genomic_DNA"/>
</dbReference>
<evidence type="ECO:0000313" key="2">
    <source>
        <dbReference type="Proteomes" id="UP001291687"/>
    </source>
</evidence>
<reference evidence="1 2" key="1">
    <citation type="submission" date="2023-03" db="EMBL/GenBank/DDBJ databases">
        <title>Host association and intracellularity evolved multiple times independently in the Rickettsiales.</title>
        <authorList>
            <person name="Castelli M."/>
            <person name="Nardi T."/>
            <person name="Gammuto L."/>
            <person name="Bellinzona G."/>
            <person name="Sabaneyeva E."/>
            <person name="Potekhin A."/>
            <person name="Serra V."/>
            <person name="Petroni G."/>
            <person name="Sassera D."/>
        </authorList>
    </citation>
    <scope>NUCLEOTIDE SEQUENCE [LARGE SCALE GENOMIC DNA]</scope>
    <source>
        <strain evidence="1 2">Sr 2-6</strain>
    </source>
</reference>
<dbReference type="Proteomes" id="UP001291687">
    <property type="component" value="Unassembled WGS sequence"/>
</dbReference>
<gene>
    <name evidence="1" type="ORF">Megvenef_01515</name>
</gene>
<keyword evidence="2" id="KW-1185">Reference proteome</keyword>